<sequence>MISTIRPNEREVSVFGSRGDESPQSGGHEVKPTSLSDTYHGRIRLDITDSPDGGVVTGIDELCFAKDGCRLMREEEAQIGRGGKRASERATGPGEMWCRRNAGYQGQDRLLVVRGQGCMCMDKVKRKHGQTHAVRGGERSVRGRSDYDPRRDLEEATA</sequence>
<dbReference type="EMBL" id="CABFNO020001240">
    <property type="protein sequence ID" value="CAG9971265.1"/>
    <property type="molecule type" value="Genomic_DNA"/>
</dbReference>
<feature type="region of interest" description="Disordered" evidence="1">
    <location>
        <begin position="125"/>
        <end position="158"/>
    </location>
</feature>
<reference evidence="3" key="1">
    <citation type="submission" date="2019-06" db="EMBL/GenBank/DDBJ databases">
        <authorList>
            <person name="Broberg M."/>
        </authorList>
    </citation>
    <scope>NUCLEOTIDE SEQUENCE [LARGE SCALE GENOMIC DNA]</scope>
</reference>
<dbReference type="Proteomes" id="UP000754883">
    <property type="component" value="Unassembled WGS sequence"/>
</dbReference>
<keyword evidence="3" id="KW-1185">Reference proteome</keyword>
<organism evidence="2 3">
    <name type="scientific">Clonostachys byssicola</name>
    <dbReference type="NCBI Taxonomy" id="160290"/>
    <lineage>
        <taxon>Eukaryota</taxon>
        <taxon>Fungi</taxon>
        <taxon>Dikarya</taxon>
        <taxon>Ascomycota</taxon>
        <taxon>Pezizomycotina</taxon>
        <taxon>Sordariomycetes</taxon>
        <taxon>Hypocreomycetidae</taxon>
        <taxon>Hypocreales</taxon>
        <taxon>Bionectriaceae</taxon>
        <taxon>Clonostachys</taxon>
    </lineage>
</organism>
<comment type="caution">
    <text evidence="2">The sequence shown here is derived from an EMBL/GenBank/DDBJ whole genome shotgun (WGS) entry which is preliminary data.</text>
</comment>
<evidence type="ECO:0000256" key="1">
    <source>
        <dbReference type="SAM" id="MobiDB-lite"/>
    </source>
</evidence>
<reference evidence="2 3" key="2">
    <citation type="submission" date="2021-10" db="EMBL/GenBank/DDBJ databases">
        <authorList>
            <person name="Piombo E."/>
        </authorList>
    </citation>
    <scope>NUCLEOTIDE SEQUENCE [LARGE SCALE GENOMIC DNA]</scope>
</reference>
<dbReference type="AlphaFoldDB" id="A0A9N9XSR4"/>
<protein>
    <submittedName>
        <fullName evidence="2">Uncharacterized protein</fullName>
    </submittedName>
</protein>
<name>A0A9N9XSR4_9HYPO</name>
<evidence type="ECO:0000313" key="3">
    <source>
        <dbReference type="Proteomes" id="UP000754883"/>
    </source>
</evidence>
<proteinExistence type="predicted"/>
<evidence type="ECO:0000313" key="2">
    <source>
        <dbReference type="EMBL" id="CAG9971265.1"/>
    </source>
</evidence>
<feature type="region of interest" description="Disordered" evidence="1">
    <location>
        <begin position="1"/>
        <end position="35"/>
    </location>
</feature>
<feature type="compositionally biased region" description="Basic and acidic residues" evidence="1">
    <location>
        <begin position="135"/>
        <end position="158"/>
    </location>
</feature>
<accession>A0A9N9XSR4</accession>
<gene>
    <name evidence="2" type="ORF">CBYS24578_00000353</name>
</gene>